<keyword evidence="2" id="KW-1185">Reference proteome</keyword>
<name>I9S101_9BACE</name>
<dbReference type="EMBL" id="AGXS01000018">
    <property type="protein sequence ID" value="EIY48818.1"/>
    <property type="molecule type" value="Genomic_DNA"/>
</dbReference>
<dbReference type="RefSeq" id="WP_007485960.1">
    <property type="nucleotide sequence ID" value="NZ_JH724314.1"/>
</dbReference>
<accession>I9S101</accession>
<evidence type="ECO:0000313" key="1">
    <source>
        <dbReference type="EMBL" id="EIY48818.1"/>
    </source>
</evidence>
<gene>
    <name evidence="1" type="ORF">HMPREF1068_02848</name>
</gene>
<proteinExistence type="predicted"/>
<evidence type="ECO:0000313" key="2">
    <source>
        <dbReference type="Proteomes" id="UP000003089"/>
    </source>
</evidence>
<dbReference type="HOGENOM" id="CLU_2271779_0_0_10"/>
<reference evidence="1 2" key="1">
    <citation type="submission" date="2012-02" db="EMBL/GenBank/DDBJ databases">
        <title>The Genome Sequence of Bacteroides nordii CL02T12C05.</title>
        <authorList>
            <consortium name="The Broad Institute Genome Sequencing Platform"/>
            <person name="Earl A."/>
            <person name="Ward D."/>
            <person name="Feldgarden M."/>
            <person name="Gevers D."/>
            <person name="Zitomersky N.L."/>
            <person name="Coyne M.J."/>
            <person name="Comstock L.E."/>
            <person name="Young S.K."/>
            <person name="Zeng Q."/>
            <person name="Gargeya S."/>
            <person name="Fitzgerald M."/>
            <person name="Haas B."/>
            <person name="Abouelleil A."/>
            <person name="Alvarado L."/>
            <person name="Arachchi H.M."/>
            <person name="Berlin A."/>
            <person name="Chapman S.B."/>
            <person name="Gearin G."/>
            <person name="Goldberg J."/>
            <person name="Griggs A."/>
            <person name="Gujja S."/>
            <person name="Hansen M."/>
            <person name="Heiman D."/>
            <person name="Howarth C."/>
            <person name="Larimer J."/>
            <person name="Lui A."/>
            <person name="MacDonald P.J.P."/>
            <person name="McCowen C."/>
            <person name="Montmayeur A."/>
            <person name="Murphy C."/>
            <person name="Neiman D."/>
            <person name="Pearson M."/>
            <person name="Priest M."/>
            <person name="Roberts A."/>
            <person name="Saif S."/>
            <person name="Shea T."/>
            <person name="Sisk P."/>
            <person name="Stolte C."/>
            <person name="Sykes S."/>
            <person name="Wortman J."/>
            <person name="Nusbaum C."/>
            <person name="Birren B."/>
        </authorList>
    </citation>
    <scope>NUCLEOTIDE SEQUENCE [LARGE SCALE GENOMIC DNA]</scope>
    <source>
        <strain evidence="1 2">CL02T12C05</strain>
    </source>
</reference>
<dbReference type="AlphaFoldDB" id="I9S101"/>
<organism evidence="1 2">
    <name type="scientific">Bacteroides nordii CL02T12C05</name>
    <dbReference type="NCBI Taxonomy" id="997884"/>
    <lineage>
        <taxon>Bacteria</taxon>
        <taxon>Pseudomonadati</taxon>
        <taxon>Bacteroidota</taxon>
        <taxon>Bacteroidia</taxon>
        <taxon>Bacteroidales</taxon>
        <taxon>Bacteroidaceae</taxon>
        <taxon>Bacteroides</taxon>
    </lineage>
</organism>
<dbReference type="PATRIC" id="fig|997884.3.peg.2926"/>
<comment type="caution">
    <text evidence="1">The sequence shown here is derived from an EMBL/GenBank/DDBJ whole genome shotgun (WGS) entry which is preliminary data.</text>
</comment>
<dbReference type="Proteomes" id="UP000003089">
    <property type="component" value="Unassembled WGS sequence"/>
</dbReference>
<dbReference type="STRING" id="997884.HMPREF1068_02848"/>
<protein>
    <submittedName>
        <fullName evidence="1">Uncharacterized protein</fullName>
    </submittedName>
</protein>
<sequence length="102" mass="12222">MKYLIIMFVLSLQLSSCTRMENTDLYKKLKNNEPVLIPITCHEDSNFCFLTSQKLWDKWNIKMVDQCAFDSLLYYHIKNNVYITLDMQLYSEFTNVPSRLEH</sequence>